<accession>A0ABV7XWE8</accession>
<evidence type="ECO:0000313" key="1">
    <source>
        <dbReference type="EMBL" id="MFC3756098.1"/>
    </source>
</evidence>
<comment type="caution">
    <text evidence="1">The sequence shown here is derived from an EMBL/GenBank/DDBJ whole genome shotgun (WGS) entry which is preliminary data.</text>
</comment>
<protein>
    <recommendedName>
        <fullName evidence="3">JmjC domain-containing protein</fullName>
    </recommendedName>
</protein>
<gene>
    <name evidence="1" type="ORF">ACFONJ_08995</name>
</gene>
<proteinExistence type="predicted"/>
<dbReference type="Proteomes" id="UP001595735">
    <property type="component" value="Unassembled WGS sequence"/>
</dbReference>
<organism evidence="1 2">
    <name type="scientific">Chryseobacterium tructae</name>
    <dbReference type="NCBI Taxonomy" id="1037380"/>
    <lineage>
        <taxon>Bacteria</taxon>
        <taxon>Pseudomonadati</taxon>
        <taxon>Bacteroidota</taxon>
        <taxon>Flavobacteriia</taxon>
        <taxon>Flavobacteriales</taxon>
        <taxon>Weeksellaceae</taxon>
        <taxon>Chryseobacterium group</taxon>
        <taxon>Chryseobacterium</taxon>
    </lineage>
</organism>
<reference evidence="2" key="1">
    <citation type="journal article" date="2019" name="Int. J. Syst. Evol. Microbiol.">
        <title>The Global Catalogue of Microorganisms (GCM) 10K type strain sequencing project: providing services to taxonomists for standard genome sequencing and annotation.</title>
        <authorList>
            <consortium name="The Broad Institute Genomics Platform"/>
            <consortium name="The Broad Institute Genome Sequencing Center for Infectious Disease"/>
            <person name="Wu L."/>
            <person name="Ma J."/>
        </authorList>
    </citation>
    <scope>NUCLEOTIDE SEQUENCE [LARGE SCALE GENOMIC DNA]</scope>
    <source>
        <strain evidence="2">CECT 7798</strain>
    </source>
</reference>
<sequence length="422" mass="49308">MSTLTQNKFTKEWWDDFLDNTNSLKKTNVFSDCMPHDETEEMRAGVLDIIRLIIKNKAPNYGFRLFVEGKTLTEKELELFFETSIPEEGETFEDWSERCFGDKKYGIIINRGEKFNPSLVEQIAKKIQPLVSSVGIPRLGVTFTIFIGNYGWTPLGIHTDGIGENVMHFHLGKGNKTMYTWDRETYDQLVEPEKRFNNTNIEEILDHANVFDFANGDIYFMPYGEYHVGKSDDLSIGLTLWFNNHTKTALFKKIMDNFLTENVNESVDILPMDLSDYDELNNFNDIEDLFIGENLSELSFVDLLKDAYRDYKIALYSNCGFWESPFPKAKKVDHSQEFIVQIVQPFKILYYQDELLHLFIRGKKINMNNNDSFLDLIEELNKGSKLNKTEIFDLLDDTWDHSIKEYVIDLLNEHHIINVEYV</sequence>
<dbReference type="SUPFAM" id="SSF51197">
    <property type="entry name" value="Clavaminate synthase-like"/>
    <property type="match status" value="1"/>
</dbReference>
<evidence type="ECO:0000313" key="2">
    <source>
        <dbReference type="Proteomes" id="UP001595735"/>
    </source>
</evidence>
<dbReference type="Gene3D" id="2.60.120.650">
    <property type="entry name" value="Cupin"/>
    <property type="match status" value="1"/>
</dbReference>
<evidence type="ECO:0008006" key="3">
    <source>
        <dbReference type="Google" id="ProtNLM"/>
    </source>
</evidence>
<name>A0ABV7XWE8_9FLAO</name>
<keyword evidence="2" id="KW-1185">Reference proteome</keyword>
<dbReference type="RefSeq" id="WP_290296344.1">
    <property type="nucleotide sequence ID" value="NZ_JAUFQR010000001.1"/>
</dbReference>
<dbReference type="EMBL" id="JBHRYO010000002">
    <property type="protein sequence ID" value="MFC3756098.1"/>
    <property type="molecule type" value="Genomic_DNA"/>
</dbReference>